<comment type="caution">
    <text evidence="8">The sequence shown here is derived from an EMBL/GenBank/DDBJ whole genome shotgun (WGS) entry which is preliminary data.</text>
</comment>
<evidence type="ECO:0000313" key="9">
    <source>
        <dbReference type="Proteomes" id="UP001603857"/>
    </source>
</evidence>
<evidence type="ECO:0000256" key="1">
    <source>
        <dbReference type="ARBA" id="ARBA00001971"/>
    </source>
</evidence>
<dbReference type="EMBL" id="JBGMDY010000010">
    <property type="protein sequence ID" value="KAL2320960.1"/>
    <property type="molecule type" value="Genomic_DNA"/>
</dbReference>
<proteinExistence type="inferred from homology"/>
<evidence type="ECO:0000256" key="5">
    <source>
        <dbReference type="ARBA" id="ARBA00023002"/>
    </source>
</evidence>
<evidence type="ECO:0000313" key="8">
    <source>
        <dbReference type="EMBL" id="KAL2320960.1"/>
    </source>
</evidence>
<keyword evidence="5" id="KW-0560">Oxidoreductase</keyword>
<dbReference type="PANTHER" id="PTHR24296">
    <property type="entry name" value="CYTOCHROME P450"/>
    <property type="match status" value="1"/>
</dbReference>
<accession>A0ABD1LDC5</accession>
<evidence type="ECO:0008006" key="10">
    <source>
        <dbReference type="Google" id="ProtNLM"/>
    </source>
</evidence>
<keyword evidence="6" id="KW-0408">Iron</keyword>
<reference evidence="8 9" key="1">
    <citation type="submission" date="2024-08" db="EMBL/GenBank/DDBJ databases">
        <title>Insights into the chromosomal genome structure of Flemingia macrophylla.</title>
        <authorList>
            <person name="Ding Y."/>
            <person name="Zhao Y."/>
            <person name="Bi W."/>
            <person name="Wu M."/>
            <person name="Zhao G."/>
            <person name="Gong Y."/>
            <person name="Li W."/>
            <person name="Zhang P."/>
        </authorList>
    </citation>
    <scope>NUCLEOTIDE SEQUENCE [LARGE SCALE GENOMIC DNA]</scope>
    <source>
        <strain evidence="8">DYQJB</strain>
        <tissue evidence="8">Leaf</tissue>
    </source>
</reference>
<protein>
    <recommendedName>
        <fullName evidence="10">Cytochrome P450</fullName>
    </recommendedName>
</protein>
<organism evidence="8 9">
    <name type="scientific">Flemingia macrophylla</name>
    <dbReference type="NCBI Taxonomy" id="520843"/>
    <lineage>
        <taxon>Eukaryota</taxon>
        <taxon>Viridiplantae</taxon>
        <taxon>Streptophyta</taxon>
        <taxon>Embryophyta</taxon>
        <taxon>Tracheophyta</taxon>
        <taxon>Spermatophyta</taxon>
        <taxon>Magnoliopsida</taxon>
        <taxon>eudicotyledons</taxon>
        <taxon>Gunneridae</taxon>
        <taxon>Pentapetalae</taxon>
        <taxon>rosids</taxon>
        <taxon>fabids</taxon>
        <taxon>Fabales</taxon>
        <taxon>Fabaceae</taxon>
        <taxon>Papilionoideae</taxon>
        <taxon>50 kb inversion clade</taxon>
        <taxon>NPAAA clade</taxon>
        <taxon>indigoferoid/millettioid clade</taxon>
        <taxon>Phaseoleae</taxon>
        <taxon>Flemingia</taxon>
    </lineage>
</organism>
<dbReference type="InterPro" id="IPR001128">
    <property type="entry name" value="Cyt_P450"/>
</dbReference>
<keyword evidence="3" id="KW-0349">Heme</keyword>
<comment type="similarity">
    <text evidence="2">Belongs to the cytochrome P450 family.</text>
</comment>
<dbReference type="Proteomes" id="UP001603857">
    <property type="component" value="Unassembled WGS sequence"/>
</dbReference>
<name>A0ABD1LDC5_9FABA</name>
<gene>
    <name evidence="8" type="ORF">Fmac_029929</name>
</gene>
<dbReference type="InterPro" id="IPR036396">
    <property type="entry name" value="Cyt_P450_sf"/>
</dbReference>
<evidence type="ECO:0000256" key="4">
    <source>
        <dbReference type="ARBA" id="ARBA00022723"/>
    </source>
</evidence>
<dbReference type="Gene3D" id="1.10.630.10">
    <property type="entry name" value="Cytochrome P450"/>
    <property type="match status" value="1"/>
</dbReference>
<comment type="cofactor">
    <cofactor evidence="1">
        <name>heme</name>
        <dbReference type="ChEBI" id="CHEBI:30413"/>
    </cofactor>
</comment>
<keyword evidence="9" id="KW-1185">Reference proteome</keyword>
<keyword evidence="4" id="KW-0479">Metal-binding</keyword>
<dbReference type="Pfam" id="PF00067">
    <property type="entry name" value="p450"/>
    <property type="match status" value="1"/>
</dbReference>
<evidence type="ECO:0000256" key="6">
    <source>
        <dbReference type="ARBA" id="ARBA00023004"/>
    </source>
</evidence>
<evidence type="ECO:0000256" key="2">
    <source>
        <dbReference type="ARBA" id="ARBA00010617"/>
    </source>
</evidence>
<sequence length="199" mass="22706">MLKTRFQNYPKGKPFSAILGDFLGRGIFNVDGESWSFQKNMATLELTKHSVRSFAFEVVKFDIHHRLVPFLMKKAKDGAVLDLQDVFKRFSFDSICRFSFGLDPMCLELSLPMSEFALAFDVASKVSAERAMAVSPIVWKMKRLLNLGSEKKLREAVRMIDVLAKEVIRQKRKNGVFVSQGLVTRSVSDETYLKDININ</sequence>
<dbReference type="SUPFAM" id="SSF48264">
    <property type="entry name" value="Cytochrome P450"/>
    <property type="match status" value="1"/>
</dbReference>
<keyword evidence="7" id="KW-0503">Monooxygenase</keyword>
<evidence type="ECO:0000256" key="7">
    <source>
        <dbReference type="ARBA" id="ARBA00023033"/>
    </source>
</evidence>
<dbReference type="AlphaFoldDB" id="A0ABD1LDC5"/>
<dbReference type="GO" id="GO:0046872">
    <property type="term" value="F:metal ion binding"/>
    <property type="evidence" value="ECO:0007669"/>
    <property type="project" value="UniProtKB-KW"/>
</dbReference>
<evidence type="ECO:0000256" key="3">
    <source>
        <dbReference type="ARBA" id="ARBA00022617"/>
    </source>
</evidence>
<dbReference type="GO" id="GO:0004497">
    <property type="term" value="F:monooxygenase activity"/>
    <property type="evidence" value="ECO:0007669"/>
    <property type="project" value="UniProtKB-KW"/>
</dbReference>